<protein>
    <submittedName>
        <fullName evidence="2">Uncharacterized protein</fullName>
    </submittedName>
</protein>
<name>A0A7Y9H3K5_9ACTN</name>
<feature type="compositionally biased region" description="Pro residues" evidence="1">
    <location>
        <begin position="54"/>
        <end position="65"/>
    </location>
</feature>
<gene>
    <name evidence="2" type="ORF">F4692_001682</name>
</gene>
<reference evidence="2 3" key="1">
    <citation type="submission" date="2020-07" db="EMBL/GenBank/DDBJ databases">
        <authorList>
            <person name="Partida-Martinez L."/>
            <person name="Huntemann M."/>
            <person name="Clum A."/>
            <person name="Wang J."/>
            <person name="Palaniappan K."/>
            <person name="Ritter S."/>
            <person name="Chen I.-M."/>
            <person name="Stamatis D."/>
            <person name="Reddy T."/>
            <person name="O'Malley R."/>
            <person name="Daum C."/>
            <person name="Shapiro N."/>
            <person name="Ivanova N."/>
            <person name="Kyrpides N."/>
            <person name="Woyke T."/>
        </authorList>
    </citation>
    <scope>NUCLEOTIDE SEQUENCE [LARGE SCALE GENOMIC DNA]</scope>
    <source>
        <strain evidence="2 3">AT2.17</strain>
    </source>
</reference>
<feature type="region of interest" description="Disordered" evidence="1">
    <location>
        <begin position="24"/>
        <end position="65"/>
    </location>
</feature>
<feature type="compositionally biased region" description="Polar residues" evidence="1">
    <location>
        <begin position="24"/>
        <end position="33"/>
    </location>
</feature>
<dbReference type="Proteomes" id="UP000549911">
    <property type="component" value="Unassembled WGS sequence"/>
</dbReference>
<dbReference type="EMBL" id="JACCBW010000002">
    <property type="protein sequence ID" value="NYE36549.1"/>
    <property type="molecule type" value="Genomic_DNA"/>
</dbReference>
<dbReference type="AlphaFoldDB" id="A0A7Y9H3K5"/>
<organism evidence="2 3">
    <name type="scientific">Nocardioides cavernae</name>
    <dbReference type="NCBI Taxonomy" id="1921566"/>
    <lineage>
        <taxon>Bacteria</taxon>
        <taxon>Bacillati</taxon>
        <taxon>Actinomycetota</taxon>
        <taxon>Actinomycetes</taxon>
        <taxon>Propionibacteriales</taxon>
        <taxon>Nocardioidaceae</taxon>
        <taxon>Nocardioides</taxon>
    </lineage>
</organism>
<reference evidence="2 3" key="2">
    <citation type="submission" date="2020-08" db="EMBL/GenBank/DDBJ databases">
        <title>The Agave Microbiome: Exploring the role of microbial communities in plant adaptations to desert environments.</title>
        <authorList>
            <person name="Partida-Martinez L.P."/>
        </authorList>
    </citation>
    <scope>NUCLEOTIDE SEQUENCE [LARGE SCALE GENOMIC DNA]</scope>
    <source>
        <strain evidence="2 3">AT2.17</strain>
    </source>
</reference>
<evidence type="ECO:0000256" key="1">
    <source>
        <dbReference type="SAM" id="MobiDB-lite"/>
    </source>
</evidence>
<accession>A0A7Y9H3K5</accession>
<evidence type="ECO:0000313" key="3">
    <source>
        <dbReference type="Proteomes" id="UP000549911"/>
    </source>
</evidence>
<keyword evidence="3" id="KW-1185">Reference proteome</keyword>
<proteinExistence type="predicted"/>
<evidence type="ECO:0000313" key="2">
    <source>
        <dbReference type="EMBL" id="NYE36549.1"/>
    </source>
</evidence>
<sequence length="225" mass="24411">MEWRGPVVLVALLAIGAGGGYAASAQSRDTTIGSGVPAPLPAERPEMPVEAPRPFAPDPDDPPLQPDLEMTTTTRGSGKFEITFPVPAGWSTNANATNEWKWKEPGTSNNSYVMRIEQIQSQDITIEDAIDIRIERLRAEQDDVVIEDRGADSLEYTYRSNEGNARHSFMRWLDLDASGQADVEIVVHGREMDVPGTKDLIRRVADGMQGAGGRPLTTPTPSGLG</sequence>
<dbReference type="RefSeq" id="WP_179619214.1">
    <property type="nucleotide sequence ID" value="NZ_JACCBW010000002.1"/>
</dbReference>
<comment type="caution">
    <text evidence="2">The sequence shown here is derived from an EMBL/GenBank/DDBJ whole genome shotgun (WGS) entry which is preliminary data.</text>
</comment>